<dbReference type="PRINTS" id="PR00410">
    <property type="entry name" value="PHEHYDRXLASE"/>
</dbReference>
<organism evidence="2">
    <name type="scientific">Micromonospora sp. CCTCC AA 2012012</name>
    <dbReference type="NCBI Taxonomy" id="3111921"/>
    <lineage>
        <taxon>Bacteria</taxon>
        <taxon>Bacillati</taxon>
        <taxon>Actinomycetota</taxon>
        <taxon>Actinomycetes</taxon>
        <taxon>Micromonosporales</taxon>
        <taxon>Micromonosporaceae</taxon>
        <taxon>Micromonospora</taxon>
    </lineage>
</organism>
<feature type="domain" description="Oxidoreductase FAD/NAD(P)-binding" evidence="1">
    <location>
        <begin position="26"/>
        <end position="77"/>
    </location>
</feature>
<proteinExistence type="predicted"/>
<name>A0AAU8HNW0_9ACTN</name>
<dbReference type="InterPro" id="IPR039261">
    <property type="entry name" value="FNR_nucleotide-bd"/>
</dbReference>
<gene>
    <name evidence="2" type="ORF">ABUL08_04120</name>
</gene>
<sequence>MLWLGPPTTTGLTLDPHSSAPLLLAAGGTGLTPLRAVVEHLGESPTGRHVTLVVGARTLPELHDPIALDKLDTRHEWLTPTVVAATLVPWGGHCPARCSASPSERRLGCIRAPARRPLRYTPESDDYN</sequence>
<protein>
    <recommendedName>
        <fullName evidence="1">Oxidoreductase FAD/NAD(P)-binding domain-containing protein</fullName>
    </recommendedName>
</protein>
<accession>A0AAU8HNW0</accession>
<evidence type="ECO:0000313" key="2">
    <source>
        <dbReference type="EMBL" id="XCH77304.1"/>
    </source>
</evidence>
<dbReference type="GO" id="GO:0016491">
    <property type="term" value="F:oxidoreductase activity"/>
    <property type="evidence" value="ECO:0007669"/>
    <property type="project" value="InterPro"/>
</dbReference>
<dbReference type="RefSeq" id="WP_350938484.1">
    <property type="nucleotide sequence ID" value="NZ_CP157762.1"/>
</dbReference>
<dbReference type="Pfam" id="PF00175">
    <property type="entry name" value="NAD_binding_1"/>
    <property type="match status" value="1"/>
</dbReference>
<dbReference type="SUPFAM" id="SSF52343">
    <property type="entry name" value="Ferredoxin reductase-like, C-terminal NADP-linked domain"/>
    <property type="match status" value="1"/>
</dbReference>
<reference evidence="2" key="1">
    <citation type="submission" date="2024-06" db="EMBL/GenBank/DDBJ databases">
        <title>Micromonospora mangrovi CCTCC AA 2012012 genome sequences.</title>
        <authorList>
            <person name="Gao J."/>
        </authorList>
    </citation>
    <scope>NUCLEOTIDE SEQUENCE</scope>
    <source>
        <strain evidence="2">CCTCC AA 2012012</strain>
    </source>
</reference>
<dbReference type="EMBL" id="CP159342">
    <property type="protein sequence ID" value="XCH77304.1"/>
    <property type="molecule type" value="Genomic_DNA"/>
</dbReference>
<dbReference type="Gene3D" id="3.40.50.80">
    <property type="entry name" value="Nucleotide-binding domain of ferredoxin-NADP reductase (FNR) module"/>
    <property type="match status" value="1"/>
</dbReference>
<evidence type="ECO:0000259" key="1">
    <source>
        <dbReference type="Pfam" id="PF00175"/>
    </source>
</evidence>
<dbReference type="AlphaFoldDB" id="A0AAU8HNW0"/>
<dbReference type="InterPro" id="IPR001433">
    <property type="entry name" value="OxRdtase_FAD/NAD-bd"/>
</dbReference>